<reference evidence="1 2" key="1">
    <citation type="journal article" date="2015" name="Nature">
        <title>rRNA introns, odd ribosomes, and small enigmatic genomes across a large radiation of phyla.</title>
        <authorList>
            <person name="Brown C.T."/>
            <person name="Hug L.A."/>
            <person name="Thomas B.C."/>
            <person name="Sharon I."/>
            <person name="Castelle C.J."/>
            <person name="Singh A."/>
            <person name="Wilkins M.J."/>
            <person name="Williams K.H."/>
            <person name="Banfield J.F."/>
        </authorList>
    </citation>
    <scope>NUCLEOTIDE SEQUENCE [LARGE SCALE GENOMIC DNA]</scope>
</reference>
<accession>A0A0G0HF13</accession>
<evidence type="ECO:0000313" key="1">
    <source>
        <dbReference type="EMBL" id="KKQ10684.1"/>
    </source>
</evidence>
<sequence>MLRDYLYSKSIQYEDVLLEEHPDRVDEAVSNSAHMGVPVTVVINDDGSKQTVIGFNKEKLDQIFK</sequence>
<dbReference type="Gene3D" id="3.40.30.10">
    <property type="entry name" value="Glutaredoxin"/>
    <property type="match status" value="1"/>
</dbReference>
<gene>
    <name evidence="1" type="ORF">US19_C0001G0022</name>
</gene>
<evidence type="ECO:0000313" key="2">
    <source>
        <dbReference type="Proteomes" id="UP000034492"/>
    </source>
</evidence>
<protein>
    <recommendedName>
        <fullName evidence="3">Glutaredoxin</fullName>
    </recommendedName>
</protein>
<comment type="caution">
    <text evidence="1">The sequence shown here is derived from an EMBL/GenBank/DDBJ whole genome shotgun (WGS) entry which is preliminary data.</text>
</comment>
<evidence type="ECO:0008006" key="3">
    <source>
        <dbReference type="Google" id="ProtNLM"/>
    </source>
</evidence>
<organism evidence="1 2">
    <name type="scientific">Candidatus Daviesbacteria bacterium GW2011_GWB1_36_5</name>
    <dbReference type="NCBI Taxonomy" id="1618426"/>
    <lineage>
        <taxon>Bacteria</taxon>
        <taxon>Candidatus Daviesiibacteriota</taxon>
    </lineage>
</organism>
<dbReference type="Proteomes" id="UP000034492">
    <property type="component" value="Unassembled WGS sequence"/>
</dbReference>
<name>A0A0G0HF13_9BACT</name>
<proteinExistence type="predicted"/>
<dbReference type="AlphaFoldDB" id="A0A0G0HF13"/>
<dbReference type="EMBL" id="LBSA01000001">
    <property type="protein sequence ID" value="KKQ10684.1"/>
    <property type="molecule type" value="Genomic_DNA"/>
</dbReference>